<reference evidence="2 3" key="1">
    <citation type="submission" date="2016-04" db="EMBL/GenBank/DDBJ databases">
        <title>Chloroflexus islandicus sp. nov., a thermophilic filamentous anoxygenic phototrophic bacterium from geyser Strokkur (Iceland).</title>
        <authorList>
            <person name="Gaisin V.A."/>
            <person name="Kalashnikov A.M."/>
            <person name="Sukhacheva M.V."/>
            <person name="Grouzdev D.S."/>
            <person name="Ivanov T.M."/>
            <person name="Kuznetsov B."/>
            <person name="Gorlenko V.M."/>
        </authorList>
    </citation>
    <scope>NUCLEOTIDE SEQUENCE [LARGE SCALE GENOMIC DNA]</scope>
    <source>
        <strain evidence="3">isl-2</strain>
    </source>
</reference>
<dbReference type="AlphaFoldDB" id="A0A178MF15"/>
<keyword evidence="1" id="KW-0472">Membrane</keyword>
<dbReference type="Proteomes" id="UP000078287">
    <property type="component" value="Unassembled WGS sequence"/>
</dbReference>
<evidence type="ECO:0000313" key="3">
    <source>
        <dbReference type="Proteomes" id="UP000078287"/>
    </source>
</evidence>
<evidence type="ECO:0000313" key="2">
    <source>
        <dbReference type="EMBL" id="OAN47361.1"/>
    </source>
</evidence>
<keyword evidence="3" id="KW-1185">Reference proteome</keyword>
<dbReference type="STRING" id="1707952.A6A03_01060"/>
<dbReference type="RefSeq" id="WP_066784505.1">
    <property type="nucleotide sequence ID" value="NZ_LWQS01000038.1"/>
</dbReference>
<organism evidence="2 3">
    <name type="scientific">Chloroflexus islandicus</name>
    <dbReference type="NCBI Taxonomy" id="1707952"/>
    <lineage>
        <taxon>Bacteria</taxon>
        <taxon>Bacillati</taxon>
        <taxon>Chloroflexota</taxon>
        <taxon>Chloroflexia</taxon>
        <taxon>Chloroflexales</taxon>
        <taxon>Chloroflexineae</taxon>
        <taxon>Chloroflexaceae</taxon>
        <taxon>Chloroflexus</taxon>
    </lineage>
</organism>
<name>A0A178MF15_9CHLR</name>
<dbReference type="EMBL" id="LWQS01000038">
    <property type="protein sequence ID" value="OAN47361.1"/>
    <property type="molecule type" value="Genomic_DNA"/>
</dbReference>
<dbReference type="OrthoDB" id="157740at2"/>
<proteinExistence type="predicted"/>
<evidence type="ECO:0000256" key="1">
    <source>
        <dbReference type="SAM" id="Phobius"/>
    </source>
</evidence>
<feature type="transmembrane region" description="Helical" evidence="1">
    <location>
        <begin position="12"/>
        <end position="32"/>
    </location>
</feature>
<comment type="caution">
    <text evidence="2">The sequence shown here is derived from an EMBL/GenBank/DDBJ whole genome shotgun (WGS) entry which is preliminary data.</text>
</comment>
<protein>
    <submittedName>
        <fullName evidence="2">Uncharacterized protein</fullName>
    </submittedName>
</protein>
<accession>A0A178MF15</accession>
<gene>
    <name evidence="2" type="ORF">A6A03_01060</name>
</gene>
<keyword evidence="1" id="KW-1133">Transmembrane helix</keyword>
<sequence length="241" mass="26438">MDTLRTAALQPLNLLVLVAAIFGGLSLTIWWLPLGIALYLAATWLAARDPLLTAPPPAPRPRITSPALRAALGEIERSQREVERAAGAAQGPLAGLLGNIVNQTRDLVAEAYVLADKGQIIERFLATNDWQRLSQQLTQLDWQISATIDPFTRQQLEEQRQALRAQQQHIQDLSTYLNRIKAQLANIDASLDTTLAEIVRLKTADAVAMASASGAVQQRLTDLRSDMEVFRKVLDTAMTGL</sequence>
<keyword evidence="1" id="KW-0812">Transmembrane</keyword>